<dbReference type="InterPro" id="IPR012657">
    <property type="entry name" value="23S_rRNA-intervening_sequence"/>
</dbReference>
<name>A0A532UYQ9_UNCL8</name>
<gene>
    <name evidence="1" type="ORF">CEE37_09940</name>
</gene>
<reference evidence="1 2" key="1">
    <citation type="submission" date="2017-06" db="EMBL/GenBank/DDBJ databases">
        <title>Novel microbial phyla capable of carbon fixation and sulfur reduction in deep-sea sediments.</title>
        <authorList>
            <person name="Huang J."/>
            <person name="Baker B."/>
            <person name="Wang Y."/>
        </authorList>
    </citation>
    <scope>NUCLEOTIDE SEQUENCE [LARGE SCALE GENOMIC DNA]</scope>
    <source>
        <strain evidence="1">B3_LCP</strain>
    </source>
</reference>
<dbReference type="CDD" id="cd16377">
    <property type="entry name" value="23S_rRNA_IVP_like"/>
    <property type="match status" value="1"/>
</dbReference>
<dbReference type="InterPro" id="IPR036583">
    <property type="entry name" value="23S_rRNA_IVS_sf"/>
</dbReference>
<evidence type="ECO:0000313" key="1">
    <source>
        <dbReference type="EMBL" id="TKJ40048.1"/>
    </source>
</evidence>
<accession>A0A532UYQ9</accession>
<dbReference type="AlphaFoldDB" id="A0A532UYQ9"/>
<protein>
    <submittedName>
        <fullName evidence="1">Four helix bundle protein</fullName>
    </submittedName>
</protein>
<dbReference type="Pfam" id="PF05635">
    <property type="entry name" value="23S_rRNA_IVP"/>
    <property type="match status" value="1"/>
</dbReference>
<proteinExistence type="predicted"/>
<dbReference type="PANTHER" id="PTHR38471:SF2">
    <property type="entry name" value="FOUR HELIX BUNDLE PROTEIN"/>
    <property type="match status" value="1"/>
</dbReference>
<organism evidence="1 2">
    <name type="scientific">candidate division LCP-89 bacterium B3_LCP</name>
    <dbReference type="NCBI Taxonomy" id="2012998"/>
    <lineage>
        <taxon>Bacteria</taxon>
        <taxon>Pseudomonadati</taxon>
        <taxon>Bacteria division LCP-89</taxon>
    </lineage>
</organism>
<evidence type="ECO:0000313" key="2">
    <source>
        <dbReference type="Proteomes" id="UP000319619"/>
    </source>
</evidence>
<dbReference type="PANTHER" id="PTHR38471">
    <property type="entry name" value="FOUR HELIX BUNDLE PROTEIN"/>
    <property type="match status" value="1"/>
</dbReference>
<sequence>MGTYKDLTTWQKAYTFTLSVYEITRNYPKEELFGLVSQMRRAASSIPVNIAEGSMRRSKKEFRRFIRIAQGSMAEMEVWIKLSFDLKYINKESFNQISFECDEVGKLLEGLARSLKQD</sequence>
<dbReference type="Gene3D" id="1.20.1440.60">
    <property type="entry name" value="23S rRNA-intervening sequence"/>
    <property type="match status" value="1"/>
</dbReference>
<dbReference type="SUPFAM" id="SSF158446">
    <property type="entry name" value="IVS-encoded protein-like"/>
    <property type="match status" value="1"/>
</dbReference>
<dbReference type="Proteomes" id="UP000319619">
    <property type="component" value="Unassembled WGS sequence"/>
</dbReference>
<dbReference type="EMBL" id="NJBN01000006">
    <property type="protein sequence ID" value="TKJ40048.1"/>
    <property type="molecule type" value="Genomic_DNA"/>
</dbReference>
<comment type="caution">
    <text evidence="1">The sequence shown here is derived from an EMBL/GenBank/DDBJ whole genome shotgun (WGS) entry which is preliminary data.</text>
</comment>
<dbReference type="NCBIfam" id="TIGR02436">
    <property type="entry name" value="four helix bundle protein"/>
    <property type="match status" value="1"/>
</dbReference>